<feature type="chain" id="PRO_5029531315" evidence="1">
    <location>
        <begin position="21"/>
        <end position="89"/>
    </location>
</feature>
<accession>A0A7I8W4B5</accession>
<evidence type="ECO:0000256" key="1">
    <source>
        <dbReference type="SAM" id="SignalP"/>
    </source>
</evidence>
<sequence length="89" mass="9942">MNRVLIFFALAVACIVVVDSMPRYRAAELFELYPELYEAVYGPALNNVKRRLHGGPLPVATRLAGGFGNKIEGDRNQAPDFKGMRFGRK</sequence>
<dbReference type="AlphaFoldDB" id="A0A7I8W4B5"/>
<organism evidence="2 3">
    <name type="scientific">Dimorphilus gyrociliatus</name>
    <dbReference type="NCBI Taxonomy" id="2664684"/>
    <lineage>
        <taxon>Eukaryota</taxon>
        <taxon>Metazoa</taxon>
        <taxon>Spiralia</taxon>
        <taxon>Lophotrochozoa</taxon>
        <taxon>Annelida</taxon>
        <taxon>Polychaeta</taxon>
        <taxon>Polychaeta incertae sedis</taxon>
        <taxon>Dinophilidae</taxon>
        <taxon>Dimorphilus</taxon>
    </lineage>
</organism>
<dbReference type="Proteomes" id="UP000549394">
    <property type="component" value="Unassembled WGS sequence"/>
</dbReference>
<evidence type="ECO:0000313" key="3">
    <source>
        <dbReference type="Proteomes" id="UP000549394"/>
    </source>
</evidence>
<reference evidence="2 3" key="1">
    <citation type="submission" date="2020-08" db="EMBL/GenBank/DDBJ databases">
        <authorList>
            <person name="Hejnol A."/>
        </authorList>
    </citation>
    <scope>NUCLEOTIDE SEQUENCE [LARGE SCALE GENOMIC DNA]</scope>
</reference>
<proteinExistence type="predicted"/>
<keyword evidence="1" id="KW-0732">Signal</keyword>
<keyword evidence="3" id="KW-1185">Reference proteome</keyword>
<dbReference type="EMBL" id="CAJFCJ010000019">
    <property type="protein sequence ID" value="CAD5123038.1"/>
    <property type="molecule type" value="Genomic_DNA"/>
</dbReference>
<protein>
    <submittedName>
        <fullName evidence="2">Uncharacterized protein</fullName>
    </submittedName>
</protein>
<comment type="caution">
    <text evidence="2">The sequence shown here is derived from an EMBL/GenBank/DDBJ whole genome shotgun (WGS) entry which is preliminary data.</text>
</comment>
<gene>
    <name evidence="2" type="ORF">DGYR_LOCUS10765</name>
</gene>
<name>A0A7I8W4B5_9ANNE</name>
<evidence type="ECO:0000313" key="2">
    <source>
        <dbReference type="EMBL" id="CAD5123038.1"/>
    </source>
</evidence>
<feature type="signal peptide" evidence="1">
    <location>
        <begin position="1"/>
        <end position="20"/>
    </location>
</feature>